<protein>
    <submittedName>
        <fullName evidence="1">Uncharacterized protein</fullName>
    </submittedName>
</protein>
<name>A0A2X2WIC5_CITKO</name>
<proteinExistence type="predicted"/>
<dbReference type="EMBL" id="UAVY01000007">
    <property type="protein sequence ID" value="SQB37333.1"/>
    <property type="molecule type" value="Genomic_DNA"/>
</dbReference>
<dbReference type="Proteomes" id="UP000251584">
    <property type="component" value="Unassembled WGS sequence"/>
</dbReference>
<reference evidence="1 2" key="1">
    <citation type="submission" date="2018-06" db="EMBL/GenBank/DDBJ databases">
        <authorList>
            <consortium name="Pathogen Informatics"/>
            <person name="Doyle S."/>
        </authorList>
    </citation>
    <scope>NUCLEOTIDE SEQUENCE [LARGE SCALE GENOMIC DNA]</scope>
    <source>
        <strain evidence="1 2">NCTC10786</strain>
    </source>
</reference>
<organism evidence="1 2">
    <name type="scientific">Citrobacter koseri</name>
    <name type="common">Citrobacter diversus</name>
    <dbReference type="NCBI Taxonomy" id="545"/>
    <lineage>
        <taxon>Bacteria</taxon>
        <taxon>Pseudomonadati</taxon>
        <taxon>Pseudomonadota</taxon>
        <taxon>Gammaproteobacteria</taxon>
        <taxon>Enterobacterales</taxon>
        <taxon>Enterobacteriaceae</taxon>
        <taxon>Citrobacter</taxon>
    </lineage>
</organism>
<gene>
    <name evidence="1" type="ORF">NCTC10786_04081</name>
</gene>
<evidence type="ECO:0000313" key="1">
    <source>
        <dbReference type="EMBL" id="SQB37333.1"/>
    </source>
</evidence>
<evidence type="ECO:0000313" key="2">
    <source>
        <dbReference type="Proteomes" id="UP000251584"/>
    </source>
</evidence>
<accession>A0A2X2WIC5</accession>
<sequence length="165" mass="17822">MAAFQIVIGFRRVQDAPATGVDHHQFTGADAALFHDFVRLVVPDPHLRGAGDQFIFGDDVARWTQTVTVEVTGSEATVGHHDARRAIPRLHVHGVKVKEGAQIRVHIRVVLPCGRHQQAHGAHDVHPACQQQVPACLSSELESEPVSLTNGAADCKSGISGVWNL</sequence>
<dbReference type="AlphaFoldDB" id="A0A2X2WIC5"/>